<keyword evidence="2" id="KW-0805">Transcription regulation</keyword>
<dbReference type="PROSITE" id="PS50043">
    <property type="entry name" value="HTH_LUXR_2"/>
    <property type="match status" value="1"/>
</dbReference>
<accession>A0A089Z7G1</accession>
<dbReference type="PROSITE" id="PS50110">
    <property type="entry name" value="RESPONSE_REGULATORY"/>
    <property type="match status" value="1"/>
</dbReference>
<dbReference type="InterPro" id="IPR039420">
    <property type="entry name" value="WalR-like"/>
</dbReference>
<evidence type="ECO:0000256" key="2">
    <source>
        <dbReference type="ARBA" id="ARBA00023015"/>
    </source>
</evidence>
<dbReference type="SUPFAM" id="SSF52172">
    <property type="entry name" value="CheY-like"/>
    <property type="match status" value="1"/>
</dbReference>
<sequence length="215" mass="23016">MSGSARTTVLLVDSHPISRTGLRTILEDFPDIQVVGEAADGTTAAARYPKLRPDVVVINSHTETDAADAVRRVGALAVPRPSGRGTPTMLVLIDDVASAAERVPLPGAKGLLSSRSSPQELAAAVRIMATGRSLLMPTARPDARSSPLAQLTDREIEVFRLLTRGYTNAEISAELTLSQSTVKSHVQRAMEKLGLRNRVHAVIFAYEENIIRSGS</sequence>
<evidence type="ECO:0000259" key="6">
    <source>
        <dbReference type="PROSITE" id="PS50043"/>
    </source>
</evidence>
<dbReference type="OrthoDB" id="4223993at2"/>
<dbReference type="InterPro" id="IPR000792">
    <property type="entry name" value="Tscrpt_reg_LuxR_C"/>
</dbReference>
<dbReference type="InterPro" id="IPR001789">
    <property type="entry name" value="Sig_transdc_resp-reg_receiver"/>
</dbReference>
<dbReference type="KEGG" id="sgu:SGLAU_28910"/>
<keyword evidence="3" id="KW-0238">DNA-binding</keyword>
<dbReference type="PROSITE" id="PS00622">
    <property type="entry name" value="HTH_LUXR_1"/>
    <property type="match status" value="1"/>
</dbReference>
<dbReference type="InterPro" id="IPR058245">
    <property type="entry name" value="NreC/VraR/RcsB-like_REC"/>
</dbReference>
<dbReference type="GO" id="GO:0000160">
    <property type="term" value="P:phosphorelay signal transduction system"/>
    <property type="evidence" value="ECO:0007669"/>
    <property type="project" value="InterPro"/>
</dbReference>
<dbReference type="Gene3D" id="3.40.50.2300">
    <property type="match status" value="1"/>
</dbReference>
<dbReference type="eggNOG" id="COG2197">
    <property type="taxonomic scope" value="Bacteria"/>
</dbReference>
<keyword evidence="1" id="KW-0597">Phosphoprotein</keyword>
<dbReference type="AlphaFoldDB" id="A0A089Z7G1"/>
<keyword evidence="9" id="KW-1185">Reference proteome</keyword>
<organism evidence="8 9">
    <name type="scientific">Streptomyces glaucescens</name>
    <dbReference type="NCBI Taxonomy" id="1907"/>
    <lineage>
        <taxon>Bacteria</taxon>
        <taxon>Bacillati</taxon>
        <taxon>Actinomycetota</taxon>
        <taxon>Actinomycetes</taxon>
        <taxon>Kitasatosporales</taxon>
        <taxon>Streptomycetaceae</taxon>
        <taxon>Streptomyces</taxon>
    </lineage>
</organism>
<evidence type="ECO:0000256" key="1">
    <source>
        <dbReference type="ARBA" id="ARBA00022553"/>
    </source>
</evidence>
<dbReference type="SUPFAM" id="SSF46894">
    <property type="entry name" value="C-terminal effector domain of the bipartite response regulators"/>
    <property type="match status" value="1"/>
</dbReference>
<dbReference type="CDD" id="cd17535">
    <property type="entry name" value="REC_NarL-like"/>
    <property type="match status" value="1"/>
</dbReference>
<gene>
    <name evidence="8" type="ORF">SGLAU_28910</name>
</gene>
<dbReference type="SMART" id="SM00421">
    <property type="entry name" value="HTH_LUXR"/>
    <property type="match status" value="1"/>
</dbReference>
<dbReference type="InterPro" id="IPR016032">
    <property type="entry name" value="Sig_transdc_resp-reg_C-effctor"/>
</dbReference>
<proteinExistence type="predicted"/>
<dbReference type="CDD" id="cd06170">
    <property type="entry name" value="LuxR_C_like"/>
    <property type="match status" value="1"/>
</dbReference>
<dbReference type="GO" id="GO:0003677">
    <property type="term" value="F:DNA binding"/>
    <property type="evidence" value="ECO:0007669"/>
    <property type="project" value="UniProtKB-KW"/>
</dbReference>
<evidence type="ECO:0000256" key="5">
    <source>
        <dbReference type="PROSITE-ProRule" id="PRU00169"/>
    </source>
</evidence>
<evidence type="ECO:0008006" key="10">
    <source>
        <dbReference type="Google" id="ProtNLM"/>
    </source>
</evidence>
<evidence type="ECO:0000259" key="7">
    <source>
        <dbReference type="PROSITE" id="PS50110"/>
    </source>
</evidence>
<keyword evidence="4" id="KW-0804">Transcription</keyword>
<dbReference type="EMBL" id="CP009438">
    <property type="protein sequence ID" value="AIS01716.1"/>
    <property type="molecule type" value="Genomic_DNA"/>
</dbReference>
<evidence type="ECO:0000313" key="8">
    <source>
        <dbReference type="EMBL" id="AIS01716.1"/>
    </source>
</evidence>
<dbReference type="RefSeq" id="WP_043505410.1">
    <property type="nucleotide sequence ID" value="NZ_CP009438.1"/>
</dbReference>
<evidence type="ECO:0000256" key="3">
    <source>
        <dbReference type="ARBA" id="ARBA00023125"/>
    </source>
</evidence>
<dbReference type="Pfam" id="PF00196">
    <property type="entry name" value="GerE"/>
    <property type="match status" value="1"/>
</dbReference>
<protein>
    <recommendedName>
        <fullName evidence="10">Two-component system response regulator</fullName>
    </recommendedName>
</protein>
<feature type="domain" description="HTH luxR-type" evidence="6">
    <location>
        <begin position="144"/>
        <end position="209"/>
    </location>
</feature>
<dbReference type="HOGENOM" id="CLU_000445_90_10_11"/>
<evidence type="ECO:0000313" key="9">
    <source>
        <dbReference type="Proteomes" id="UP000029482"/>
    </source>
</evidence>
<comment type="caution">
    <text evidence="5">Lacks conserved residue(s) required for the propagation of feature annotation.</text>
</comment>
<dbReference type="PRINTS" id="PR00038">
    <property type="entry name" value="HTHLUXR"/>
</dbReference>
<dbReference type="InterPro" id="IPR011006">
    <property type="entry name" value="CheY-like_superfamily"/>
</dbReference>
<evidence type="ECO:0000256" key="4">
    <source>
        <dbReference type="ARBA" id="ARBA00023163"/>
    </source>
</evidence>
<feature type="domain" description="Response regulatory" evidence="7">
    <location>
        <begin position="8"/>
        <end position="129"/>
    </location>
</feature>
<dbReference type="PANTHER" id="PTHR43214:SF24">
    <property type="entry name" value="TRANSCRIPTIONAL REGULATORY PROTEIN NARL-RELATED"/>
    <property type="match status" value="1"/>
</dbReference>
<dbReference type="Proteomes" id="UP000029482">
    <property type="component" value="Chromosome"/>
</dbReference>
<dbReference type="PANTHER" id="PTHR43214">
    <property type="entry name" value="TWO-COMPONENT RESPONSE REGULATOR"/>
    <property type="match status" value="1"/>
</dbReference>
<reference evidence="9" key="1">
    <citation type="journal article" date="2015" name="J. Biotechnol.">
        <title>Complete genome sequence of the actinobacterium Streptomyces glaucescens GLA.O (DSM 40922) consisting of a linear chromosome and one linear plasmid.</title>
        <authorList>
            <person name="Ortseifen V."/>
            <person name="Winkler A."/>
            <person name="Albersmeier A."/>
            <person name="Wendler S."/>
            <person name="Puhler A."/>
            <person name="Kalinowski J."/>
            <person name="Ruckert C."/>
        </authorList>
    </citation>
    <scope>NUCLEOTIDE SEQUENCE [LARGE SCALE GENOMIC DNA]</scope>
    <source>
        <strain evidence="9">DSM 40922 / GLA O</strain>
    </source>
</reference>
<dbReference type="STRING" id="1907.SGLAU_28910"/>
<name>A0A089Z7G1_STRGA</name>
<dbReference type="GO" id="GO:0006355">
    <property type="term" value="P:regulation of DNA-templated transcription"/>
    <property type="evidence" value="ECO:0007669"/>
    <property type="project" value="InterPro"/>
</dbReference>